<evidence type="ECO:0000256" key="5">
    <source>
        <dbReference type="ARBA" id="ARBA00023136"/>
    </source>
</evidence>
<reference evidence="7 8" key="1">
    <citation type="submission" date="2019-07" db="EMBL/GenBank/DDBJ databases">
        <title>Lentzea xizangensis sp. nov., isolated from Qinghai-Tibetan Plateau Soils.</title>
        <authorList>
            <person name="Huang J."/>
        </authorList>
    </citation>
    <scope>NUCLEOTIDE SEQUENCE [LARGE SCALE GENOMIC DNA]</scope>
    <source>
        <strain evidence="7 8">FXJ1.1311</strain>
    </source>
</reference>
<comment type="caution">
    <text evidence="7">The sequence shown here is derived from an EMBL/GenBank/DDBJ whole genome shotgun (WGS) entry which is preliminary data.</text>
</comment>
<feature type="transmembrane region" description="Helical" evidence="6">
    <location>
        <begin position="235"/>
        <end position="253"/>
    </location>
</feature>
<dbReference type="InterPro" id="IPR001248">
    <property type="entry name" value="Pur-cyt_permease"/>
</dbReference>
<sequence>MASLLGHDDQALTRVPDQARYPWVSVATQRFGQTSALSQLLLGATLGFGMTFWDAFLALTLGAVLLDVVAIAVGVIGQREGLATAILARWTGFGHAGSAMLGLIVALSTTGWFGIQTGLAGATLAAVTGIAPAAVWSIFFGALVTVIAAYGFRWMAWTAYLTVPLFLIMVGWVVLKIILQHDLSTLLTGPPPGPKITMLAAITLVTGSFIVGASIAPDMTRFNRSPWDVVKQTVLGITLGEWFIGCAGVLLAHALRSNDVVAVVTSQAGWIGALVVVTAVLKINDWNLYSASLGLVNFCDAVFDVRVSRAQVSIMIGVAGSFLGAVGILSQFTDYLAMLGVVFPAVPGIMIAEYYVVRRWRKEITATRPHVPRSAPTWVPATVVIWPAAAIVGEMLPFGQSSLNALVLAFVLYVSAGRLDLLRMRCRRATNRKVTGEAQAA</sequence>
<protein>
    <submittedName>
        <fullName evidence="7">Cytosine permease</fullName>
    </submittedName>
</protein>
<feature type="transmembrane region" description="Helical" evidence="6">
    <location>
        <begin position="378"/>
        <end position="396"/>
    </location>
</feature>
<dbReference type="GO" id="GO:0005886">
    <property type="term" value="C:plasma membrane"/>
    <property type="evidence" value="ECO:0007669"/>
    <property type="project" value="TreeGrafter"/>
</dbReference>
<dbReference type="Pfam" id="PF02133">
    <property type="entry name" value="Transp_cyt_pur"/>
    <property type="match status" value="1"/>
</dbReference>
<gene>
    <name evidence="7" type="ORF">FKR81_09425</name>
</gene>
<evidence type="ECO:0000313" key="7">
    <source>
        <dbReference type="EMBL" id="TWP52533.1"/>
    </source>
</evidence>
<dbReference type="CDD" id="cd11484">
    <property type="entry name" value="SLC-NCS1sbd_CobB-like"/>
    <property type="match status" value="1"/>
</dbReference>
<feature type="transmembrane region" description="Helical" evidence="6">
    <location>
        <begin position="260"/>
        <end position="280"/>
    </location>
</feature>
<dbReference type="GO" id="GO:0015209">
    <property type="term" value="F:cytosine transmembrane transporter activity"/>
    <property type="evidence" value="ECO:0007669"/>
    <property type="project" value="InterPro"/>
</dbReference>
<feature type="transmembrane region" description="Helical" evidence="6">
    <location>
        <begin position="122"/>
        <end position="148"/>
    </location>
</feature>
<dbReference type="RefSeq" id="WP_146350589.1">
    <property type="nucleotide sequence ID" value="NZ_VOBR01000005.1"/>
</dbReference>
<dbReference type="EMBL" id="VOBR01000005">
    <property type="protein sequence ID" value="TWP52533.1"/>
    <property type="molecule type" value="Genomic_DNA"/>
</dbReference>
<evidence type="ECO:0000313" key="8">
    <source>
        <dbReference type="Proteomes" id="UP000316639"/>
    </source>
</evidence>
<proteinExistence type="inferred from homology"/>
<feature type="transmembrane region" description="Helical" evidence="6">
    <location>
        <begin position="96"/>
        <end position="115"/>
    </location>
</feature>
<evidence type="ECO:0000256" key="6">
    <source>
        <dbReference type="SAM" id="Phobius"/>
    </source>
</evidence>
<keyword evidence="5 6" id="KW-0472">Membrane</keyword>
<dbReference type="PANTHER" id="PTHR30569:SF0">
    <property type="entry name" value="CYTOSINE PERMEASE"/>
    <property type="match status" value="1"/>
</dbReference>
<dbReference type="PANTHER" id="PTHR30569">
    <property type="entry name" value="CYTOSINE TRANSPORTER CODB"/>
    <property type="match status" value="1"/>
</dbReference>
<evidence type="ECO:0000256" key="2">
    <source>
        <dbReference type="ARBA" id="ARBA00008974"/>
    </source>
</evidence>
<feature type="transmembrane region" description="Helical" evidence="6">
    <location>
        <begin position="196"/>
        <end position="215"/>
    </location>
</feature>
<keyword evidence="3 6" id="KW-0812">Transmembrane</keyword>
<organism evidence="7 8">
    <name type="scientific">Lentzea tibetensis</name>
    <dbReference type="NCBI Taxonomy" id="2591470"/>
    <lineage>
        <taxon>Bacteria</taxon>
        <taxon>Bacillati</taxon>
        <taxon>Actinomycetota</taxon>
        <taxon>Actinomycetes</taxon>
        <taxon>Pseudonocardiales</taxon>
        <taxon>Pseudonocardiaceae</taxon>
        <taxon>Lentzea</taxon>
    </lineage>
</organism>
<dbReference type="Proteomes" id="UP000316639">
    <property type="component" value="Unassembled WGS sequence"/>
</dbReference>
<keyword evidence="8" id="KW-1185">Reference proteome</keyword>
<evidence type="ECO:0000256" key="1">
    <source>
        <dbReference type="ARBA" id="ARBA00004141"/>
    </source>
</evidence>
<feature type="transmembrane region" description="Helical" evidence="6">
    <location>
        <begin position="402"/>
        <end position="422"/>
    </location>
</feature>
<comment type="subcellular location">
    <subcellularLocation>
        <location evidence="1">Membrane</location>
        <topology evidence="1">Multi-pass membrane protein</topology>
    </subcellularLocation>
</comment>
<dbReference type="AlphaFoldDB" id="A0A563EY24"/>
<dbReference type="OrthoDB" id="3169878at2"/>
<comment type="similarity">
    <text evidence="2">Belongs to the purine-cytosine permease (2.A.39) family.</text>
</comment>
<evidence type="ECO:0000256" key="3">
    <source>
        <dbReference type="ARBA" id="ARBA00022692"/>
    </source>
</evidence>
<dbReference type="InterPro" id="IPR030191">
    <property type="entry name" value="CodB"/>
</dbReference>
<keyword evidence="4 6" id="KW-1133">Transmembrane helix</keyword>
<name>A0A563EY24_9PSEU</name>
<feature type="transmembrane region" description="Helical" evidence="6">
    <location>
        <begin position="55"/>
        <end position="76"/>
    </location>
</feature>
<feature type="transmembrane region" description="Helical" evidence="6">
    <location>
        <begin position="154"/>
        <end position="175"/>
    </location>
</feature>
<feature type="transmembrane region" description="Helical" evidence="6">
    <location>
        <begin position="310"/>
        <end position="329"/>
    </location>
</feature>
<evidence type="ECO:0000256" key="4">
    <source>
        <dbReference type="ARBA" id="ARBA00022989"/>
    </source>
</evidence>
<accession>A0A563EY24</accession>
<dbReference type="Gene3D" id="1.10.4160.10">
    <property type="entry name" value="Hydantoin permease"/>
    <property type="match status" value="1"/>
</dbReference>
<feature type="transmembrane region" description="Helical" evidence="6">
    <location>
        <begin position="335"/>
        <end position="357"/>
    </location>
</feature>